<protein>
    <submittedName>
        <fullName evidence="2">Sarcosine oxidase subunit gamma</fullName>
    </submittedName>
</protein>
<keyword evidence="3" id="KW-1185">Reference proteome</keyword>
<dbReference type="Proteomes" id="UP000826300">
    <property type="component" value="Chromosome"/>
</dbReference>
<name>A0A8G1EDS7_9RHOB</name>
<sequence>MARPSGWSIICGASTCCAKSQTPCSTTPRGGSCVPDLIAKPALGHAPLTLAGITLAEAEPGRITSVAPFPGQGAAVSAVLAPLGLVFPGPNESLSAGRARILWTGRDQAFLISAEAPAGLSELAALTDQSDGWACLTLTGAVADQALMRLVPVDLRDNAFPVGRCIRAPLNHMSLILTRTEAGFELYVFRSMARTAWHELEEVMTVLEARAALI</sequence>
<dbReference type="AlphaFoldDB" id="A0A8G1EDS7"/>
<gene>
    <name evidence="2" type="ORF">JO391_03020</name>
</gene>
<accession>A0A8G1EDS7</accession>
<organism evidence="2 3">
    <name type="scientific">Neotabrizicola shimadae</name>
    <dbReference type="NCBI Taxonomy" id="2807096"/>
    <lineage>
        <taxon>Bacteria</taxon>
        <taxon>Pseudomonadati</taxon>
        <taxon>Pseudomonadota</taxon>
        <taxon>Alphaproteobacteria</taxon>
        <taxon>Rhodobacterales</taxon>
        <taxon>Paracoccaceae</taxon>
        <taxon>Neotabrizicola</taxon>
    </lineage>
</organism>
<evidence type="ECO:0000313" key="3">
    <source>
        <dbReference type="Proteomes" id="UP000826300"/>
    </source>
</evidence>
<proteinExistence type="predicted"/>
<evidence type="ECO:0000313" key="2">
    <source>
        <dbReference type="EMBL" id="QYZ70511.1"/>
    </source>
</evidence>
<dbReference type="Pfam" id="PF01571">
    <property type="entry name" value="GCV_T"/>
    <property type="match status" value="1"/>
</dbReference>
<dbReference type="InterPro" id="IPR006222">
    <property type="entry name" value="GCVT_N"/>
</dbReference>
<dbReference type="KEGG" id="nsm:JO391_03020"/>
<reference evidence="2" key="1">
    <citation type="submission" date="2021-02" db="EMBL/GenBank/DDBJ databases">
        <title>Rhodobacter shimadae sp. nov., an aerobic anoxygenic phototrophic bacterium isolated from a hot spring.</title>
        <authorList>
            <person name="Muramatsu S."/>
            <person name="Haruta S."/>
            <person name="Hirose S."/>
            <person name="Hanada S."/>
        </authorList>
    </citation>
    <scope>NUCLEOTIDE SEQUENCE</scope>
    <source>
        <strain evidence="2">N10</strain>
    </source>
</reference>
<dbReference type="Gene3D" id="3.30.1360.120">
    <property type="entry name" value="Probable tRNA modification gtpase trme, domain 1"/>
    <property type="match status" value="1"/>
</dbReference>
<dbReference type="InterPro" id="IPR027266">
    <property type="entry name" value="TrmE/GcvT-like"/>
</dbReference>
<evidence type="ECO:0000259" key="1">
    <source>
        <dbReference type="Pfam" id="PF01571"/>
    </source>
</evidence>
<dbReference type="EMBL" id="CP069370">
    <property type="protein sequence ID" value="QYZ70511.1"/>
    <property type="molecule type" value="Genomic_DNA"/>
</dbReference>
<dbReference type="SUPFAM" id="SSF103025">
    <property type="entry name" value="Folate-binding domain"/>
    <property type="match status" value="1"/>
</dbReference>
<feature type="domain" description="GCVT N-terminal" evidence="1">
    <location>
        <begin position="122"/>
        <end position="202"/>
    </location>
</feature>